<reference evidence="2 3" key="1">
    <citation type="submission" date="2020-07" db="EMBL/GenBank/DDBJ databases">
        <title>Sequencing the genomes of 1000 actinobacteria strains.</title>
        <authorList>
            <person name="Klenk H.-P."/>
        </authorList>
    </citation>
    <scope>NUCLEOTIDE SEQUENCE [LARGE SCALE GENOMIC DNA]</scope>
    <source>
        <strain evidence="2 3">CXB654</strain>
    </source>
</reference>
<dbReference type="EMBL" id="JACCCC010000001">
    <property type="protein sequence ID" value="NYE50187.1"/>
    <property type="molecule type" value="Genomic_DNA"/>
</dbReference>
<feature type="transmembrane region" description="Helical" evidence="1">
    <location>
        <begin position="7"/>
        <end position="27"/>
    </location>
</feature>
<keyword evidence="1" id="KW-0472">Membrane</keyword>
<accession>A0A852U3N2</accession>
<keyword evidence="1" id="KW-1133">Transmembrane helix</keyword>
<comment type="caution">
    <text evidence="2">The sequence shown here is derived from an EMBL/GenBank/DDBJ whole genome shotgun (WGS) entry which is preliminary data.</text>
</comment>
<keyword evidence="3" id="KW-1185">Reference proteome</keyword>
<evidence type="ECO:0000256" key="1">
    <source>
        <dbReference type="SAM" id="Phobius"/>
    </source>
</evidence>
<name>A0A852U3N2_9ACTN</name>
<dbReference type="Proteomes" id="UP000589036">
    <property type="component" value="Unassembled WGS sequence"/>
</dbReference>
<dbReference type="AlphaFoldDB" id="A0A852U3N2"/>
<organism evidence="2 3">
    <name type="scientific">Spinactinospora alkalitolerans</name>
    <dbReference type="NCBI Taxonomy" id="687207"/>
    <lineage>
        <taxon>Bacteria</taxon>
        <taxon>Bacillati</taxon>
        <taxon>Actinomycetota</taxon>
        <taxon>Actinomycetes</taxon>
        <taxon>Streptosporangiales</taxon>
        <taxon>Nocardiopsidaceae</taxon>
        <taxon>Spinactinospora</taxon>
    </lineage>
</organism>
<gene>
    <name evidence="2" type="ORF">HDA32_005307</name>
</gene>
<feature type="transmembrane region" description="Helical" evidence="1">
    <location>
        <begin position="33"/>
        <end position="51"/>
    </location>
</feature>
<proteinExistence type="predicted"/>
<evidence type="ECO:0000313" key="3">
    <source>
        <dbReference type="Proteomes" id="UP000589036"/>
    </source>
</evidence>
<protein>
    <submittedName>
        <fullName evidence="2">Uncharacterized protein</fullName>
    </submittedName>
</protein>
<dbReference type="RefSeq" id="WP_179645711.1">
    <property type="nucleotide sequence ID" value="NZ_BAAAYY010000014.1"/>
</dbReference>
<keyword evidence="1" id="KW-0812">Transmembrane</keyword>
<sequence length="56" mass="6001">MLRTVGMWVAGVCAVLLVVLGVVQILLGSDEGRVTIIAGVATGGSIAFHRLRRRRR</sequence>
<evidence type="ECO:0000313" key="2">
    <source>
        <dbReference type="EMBL" id="NYE50187.1"/>
    </source>
</evidence>